<dbReference type="Gene3D" id="2.30.180.10">
    <property type="entry name" value="FAS1 domain"/>
    <property type="match status" value="1"/>
</dbReference>
<evidence type="ECO:0008006" key="3">
    <source>
        <dbReference type="Google" id="ProtNLM"/>
    </source>
</evidence>
<dbReference type="SUPFAM" id="SSF82153">
    <property type="entry name" value="FAS1 domain"/>
    <property type="match status" value="1"/>
</dbReference>
<comment type="caution">
    <text evidence="1">The sequence shown here is derived from an EMBL/GenBank/DDBJ whole genome shotgun (WGS) entry which is preliminary data.</text>
</comment>
<sequence>MNKLKLYTTRCGWVLLFATIMVTACKKDDHFIGGSATSPKTDLTTYDYLKQNKLFDTLIMLIDKAGMKDEINGDVTFFASTNYSIKLLLDARSSQLQLAHNNENLTYTIDSFPPAELRDSIRAYMFKGKIVREDLSLDPTFYKNLDGQDFVVRLRETTDYGGIFDKPVRYMSLTKIINGKDPEPLPPGFPKADIDKEDICRTTGILTKTGVLHVLNNNHFFYWR</sequence>
<dbReference type="RefSeq" id="WP_106529241.1">
    <property type="nucleotide sequence ID" value="NZ_PYAW01000003.1"/>
</dbReference>
<accession>A0A2P8HJR7</accession>
<dbReference type="AlphaFoldDB" id="A0A2P8HJR7"/>
<dbReference type="OrthoDB" id="655802at2"/>
<reference evidence="1 2" key="1">
    <citation type="submission" date="2018-03" db="EMBL/GenBank/DDBJ databases">
        <title>Genomic Encyclopedia of Archaeal and Bacterial Type Strains, Phase II (KMG-II): from individual species to whole genera.</title>
        <authorList>
            <person name="Goeker M."/>
        </authorList>
    </citation>
    <scope>NUCLEOTIDE SEQUENCE [LARGE SCALE GENOMIC DNA]</scope>
    <source>
        <strain evidence="1 2">DSM 24859</strain>
    </source>
</reference>
<dbReference type="InterPro" id="IPR036378">
    <property type="entry name" value="FAS1_dom_sf"/>
</dbReference>
<organism evidence="1 2">
    <name type="scientific">Chitinophaga niastensis</name>
    <dbReference type="NCBI Taxonomy" id="536980"/>
    <lineage>
        <taxon>Bacteria</taxon>
        <taxon>Pseudomonadati</taxon>
        <taxon>Bacteroidota</taxon>
        <taxon>Chitinophagia</taxon>
        <taxon>Chitinophagales</taxon>
        <taxon>Chitinophagaceae</taxon>
        <taxon>Chitinophaga</taxon>
    </lineage>
</organism>
<dbReference type="PROSITE" id="PS51257">
    <property type="entry name" value="PROKAR_LIPOPROTEIN"/>
    <property type="match status" value="1"/>
</dbReference>
<dbReference type="Proteomes" id="UP000240971">
    <property type="component" value="Unassembled WGS sequence"/>
</dbReference>
<keyword evidence="2" id="KW-1185">Reference proteome</keyword>
<evidence type="ECO:0000313" key="1">
    <source>
        <dbReference type="EMBL" id="PSL46461.1"/>
    </source>
</evidence>
<dbReference type="EMBL" id="PYAW01000003">
    <property type="protein sequence ID" value="PSL46461.1"/>
    <property type="molecule type" value="Genomic_DNA"/>
</dbReference>
<name>A0A2P8HJR7_CHINA</name>
<protein>
    <recommendedName>
        <fullName evidence="3">Fasciclin domain-containing protein</fullName>
    </recommendedName>
</protein>
<gene>
    <name evidence="1" type="ORF">CLV51_103440</name>
</gene>
<evidence type="ECO:0000313" key="2">
    <source>
        <dbReference type="Proteomes" id="UP000240971"/>
    </source>
</evidence>
<proteinExistence type="predicted"/>